<keyword evidence="4 5" id="KW-0472">Membrane</keyword>
<accession>A0A7W1XPR7</accession>
<evidence type="ECO:0000259" key="6">
    <source>
        <dbReference type="Pfam" id="PF04893"/>
    </source>
</evidence>
<keyword evidence="2 5" id="KW-0812">Transmembrane</keyword>
<dbReference type="EMBL" id="JACEOL010000002">
    <property type="protein sequence ID" value="MBA4600974.1"/>
    <property type="molecule type" value="Genomic_DNA"/>
</dbReference>
<evidence type="ECO:0000256" key="3">
    <source>
        <dbReference type="ARBA" id="ARBA00022989"/>
    </source>
</evidence>
<dbReference type="AlphaFoldDB" id="A0A7W1XPR7"/>
<gene>
    <name evidence="7" type="ORF">H2C83_01250</name>
</gene>
<evidence type="ECO:0000313" key="7">
    <source>
        <dbReference type="EMBL" id="MBA4600974.1"/>
    </source>
</evidence>
<evidence type="ECO:0000313" key="8">
    <source>
        <dbReference type="Proteomes" id="UP000538292"/>
    </source>
</evidence>
<dbReference type="GO" id="GO:0016020">
    <property type="term" value="C:membrane"/>
    <property type="evidence" value="ECO:0007669"/>
    <property type="project" value="UniProtKB-SubCell"/>
</dbReference>
<feature type="transmembrane region" description="Helical" evidence="5">
    <location>
        <begin position="102"/>
        <end position="124"/>
    </location>
</feature>
<comment type="subcellular location">
    <subcellularLocation>
        <location evidence="1">Membrane</location>
        <topology evidence="1">Multi-pass membrane protein</topology>
    </subcellularLocation>
</comment>
<dbReference type="RefSeq" id="WP_181736962.1">
    <property type="nucleotide sequence ID" value="NZ_JACEOL010000002.1"/>
</dbReference>
<sequence>MILKEYWVPLIKQPKSAIRLAIDKTSGSILFVLIALFGITLFLEQAMNQDTGDSMSVLTILILFIIIGPIIGAISWFLSSLCTYGTTRLFKGTATFKETYKATAWATIPYTTKLALFIPMLLIFREENFTTETPDIDSSFFLLLLFFIALTISLIMSIYYFVAYSKIIGEINKIGSWKGFVSIILVPVIFILLLLVLALILN</sequence>
<name>A0A7W1XPR7_9BACL</name>
<comment type="caution">
    <text evidence="7">The sequence shown here is derived from an EMBL/GenBank/DDBJ whole genome shotgun (WGS) entry which is preliminary data.</text>
</comment>
<feature type="transmembrane region" description="Helical" evidence="5">
    <location>
        <begin position="183"/>
        <end position="201"/>
    </location>
</feature>
<evidence type="ECO:0000256" key="4">
    <source>
        <dbReference type="ARBA" id="ARBA00023136"/>
    </source>
</evidence>
<feature type="transmembrane region" description="Helical" evidence="5">
    <location>
        <begin position="21"/>
        <end position="43"/>
    </location>
</feature>
<evidence type="ECO:0000256" key="2">
    <source>
        <dbReference type="ARBA" id="ARBA00022692"/>
    </source>
</evidence>
<feature type="transmembrane region" description="Helical" evidence="5">
    <location>
        <begin position="140"/>
        <end position="162"/>
    </location>
</feature>
<dbReference type="Pfam" id="PF04893">
    <property type="entry name" value="Yip1"/>
    <property type="match status" value="1"/>
</dbReference>
<reference evidence="7 8" key="1">
    <citation type="submission" date="2020-07" db="EMBL/GenBank/DDBJ databases">
        <title>Thermoactinomyces phylogeny.</title>
        <authorList>
            <person name="Dunlap C."/>
        </authorList>
    </citation>
    <scope>NUCLEOTIDE SEQUENCE [LARGE SCALE GENOMIC DNA]</scope>
    <source>
        <strain evidence="7 8">AMNI-1</strain>
    </source>
</reference>
<feature type="transmembrane region" description="Helical" evidence="5">
    <location>
        <begin position="55"/>
        <end position="81"/>
    </location>
</feature>
<evidence type="ECO:0000256" key="5">
    <source>
        <dbReference type="SAM" id="Phobius"/>
    </source>
</evidence>
<dbReference type="Proteomes" id="UP000538292">
    <property type="component" value="Unassembled WGS sequence"/>
</dbReference>
<feature type="domain" description="Yip1" evidence="6">
    <location>
        <begin position="12"/>
        <end position="196"/>
    </location>
</feature>
<keyword evidence="8" id="KW-1185">Reference proteome</keyword>
<organism evidence="7 8">
    <name type="scientific">Thermoactinomyces mirandus</name>
    <dbReference type="NCBI Taxonomy" id="2756294"/>
    <lineage>
        <taxon>Bacteria</taxon>
        <taxon>Bacillati</taxon>
        <taxon>Bacillota</taxon>
        <taxon>Bacilli</taxon>
        <taxon>Bacillales</taxon>
        <taxon>Thermoactinomycetaceae</taxon>
        <taxon>Thermoactinomyces</taxon>
    </lineage>
</organism>
<proteinExistence type="predicted"/>
<protein>
    <submittedName>
        <fullName evidence="7">YIP1 family protein</fullName>
    </submittedName>
</protein>
<keyword evidence="3 5" id="KW-1133">Transmembrane helix</keyword>
<evidence type="ECO:0000256" key="1">
    <source>
        <dbReference type="ARBA" id="ARBA00004141"/>
    </source>
</evidence>
<dbReference type="InterPro" id="IPR006977">
    <property type="entry name" value="Yip1_dom"/>
</dbReference>